<sequence length="156" mass="17085">MTSASSDETQLLDQQLCFAVYAASLALTRRYQPLLGELGLTYPQYITLMALWEEDGISVSALGERVALDSGTLTPLLKRMQAAGWLQRQRDAQDERRVRIVLTPAGRALRERAAHVPACMLAATGLAPSEARALASQLHALRQQLVSSTPVERKTP</sequence>
<dbReference type="SMART" id="SM00347">
    <property type="entry name" value="HTH_MARR"/>
    <property type="match status" value="1"/>
</dbReference>
<evidence type="ECO:0000313" key="8">
    <source>
        <dbReference type="Proteomes" id="UP001237156"/>
    </source>
</evidence>
<feature type="domain" description="HTH marR-type" evidence="6">
    <location>
        <begin position="13"/>
        <end position="143"/>
    </location>
</feature>
<dbReference type="AlphaFoldDB" id="A0AAW6RLZ7"/>
<dbReference type="GO" id="GO:0003700">
    <property type="term" value="F:DNA-binding transcription factor activity"/>
    <property type="evidence" value="ECO:0007669"/>
    <property type="project" value="InterPro"/>
</dbReference>
<keyword evidence="2" id="KW-0963">Cytoplasm</keyword>
<dbReference type="SUPFAM" id="SSF46785">
    <property type="entry name" value="Winged helix' DNA-binding domain"/>
    <property type="match status" value="1"/>
</dbReference>
<dbReference type="Pfam" id="PF22381">
    <property type="entry name" value="Staph_reg_Sar_Rot"/>
    <property type="match status" value="1"/>
</dbReference>
<keyword evidence="3" id="KW-0805">Transcription regulation</keyword>
<evidence type="ECO:0000256" key="5">
    <source>
        <dbReference type="ARBA" id="ARBA00023163"/>
    </source>
</evidence>
<evidence type="ECO:0000313" key="7">
    <source>
        <dbReference type="EMBL" id="MDG9698952.1"/>
    </source>
</evidence>
<dbReference type="InterPro" id="IPR000835">
    <property type="entry name" value="HTH_MarR-typ"/>
</dbReference>
<evidence type="ECO:0000259" key="6">
    <source>
        <dbReference type="PROSITE" id="PS50995"/>
    </source>
</evidence>
<dbReference type="PRINTS" id="PR00598">
    <property type="entry name" value="HTHMARR"/>
</dbReference>
<dbReference type="InterPro" id="IPR036390">
    <property type="entry name" value="WH_DNA-bd_sf"/>
</dbReference>
<dbReference type="GO" id="GO:0006950">
    <property type="term" value="P:response to stress"/>
    <property type="evidence" value="ECO:0007669"/>
    <property type="project" value="TreeGrafter"/>
</dbReference>
<evidence type="ECO:0000256" key="2">
    <source>
        <dbReference type="ARBA" id="ARBA00022490"/>
    </source>
</evidence>
<dbReference type="PANTHER" id="PTHR33164:SF5">
    <property type="entry name" value="ORGANIC HYDROPEROXIDE RESISTANCE TRANSCRIPTIONAL REGULATOR"/>
    <property type="match status" value="1"/>
</dbReference>
<name>A0AAW6RLZ7_9BURK</name>
<dbReference type="InterPro" id="IPR039422">
    <property type="entry name" value="MarR/SlyA-like"/>
</dbReference>
<keyword evidence="5" id="KW-0804">Transcription</keyword>
<dbReference type="InterPro" id="IPR055166">
    <property type="entry name" value="Transc_reg_Sar_Rot_HTH"/>
</dbReference>
<dbReference type="Proteomes" id="UP001237156">
    <property type="component" value="Unassembled WGS sequence"/>
</dbReference>
<proteinExistence type="predicted"/>
<comment type="caution">
    <text evidence="7">The sequence shown here is derived from an EMBL/GenBank/DDBJ whole genome shotgun (WGS) entry which is preliminary data.</text>
</comment>
<dbReference type="GO" id="GO:0005737">
    <property type="term" value="C:cytoplasm"/>
    <property type="evidence" value="ECO:0007669"/>
    <property type="project" value="UniProtKB-SubCell"/>
</dbReference>
<protein>
    <submittedName>
        <fullName evidence="7">MarR family transcriptional regulator</fullName>
    </submittedName>
</protein>
<dbReference type="Gene3D" id="1.10.10.10">
    <property type="entry name" value="Winged helix-like DNA-binding domain superfamily/Winged helix DNA-binding domain"/>
    <property type="match status" value="1"/>
</dbReference>
<dbReference type="GO" id="GO:0003677">
    <property type="term" value="F:DNA binding"/>
    <property type="evidence" value="ECO:0007669"/>
    <property type="project" value="UniProtKB-KW"/>
</dbReference>
<keyword evidence="4" id="KW-0238">DNA-binding</keyword>
<organism evidence="7 8">
    <name type="scientific">Ottowia cancrivicina</name>
    <dbReference type="NCBI Taxonomy" id="3040346"/>
    <lineage>
        <taxon>Bacteria</taxon>
        <taxon>Pseudomonadati</taxon>
        <taxon>Pseudomonadota</taxon>
        <taxon>Betaproteobacteria</taxon>
        <taxon>Burkholderiales</taxon>
        <taxon>Comamonadaceae</taxon>
        <taxon>Ottowia</taxon>
    </lineage>
</organism>
<dbReference type="PANTHER" id="PTHR33164">
    <property type="entry name" value="TRANSCRIPTIONAL REGULATOR, MARR FAMILY"/>
    <property type="match status" value="1"/>
</dbReference>
<dbReference type="FunFam" id="1.10.10.10:FF:000163">
    <property type="entry name" value="MarR family transcriptional regulator"/>
    <property type="match status" value="1"/>
</dbReference>
<dbReference type="InterPro" id="IPR036388">
    <property type="entry name" value="WH-like_DNA-bd_sf"/>
</dbReference>
<evidence type="ECO:0000256" key="4">
    <source>
        <dbReference type="ARBA" id="ARBA00023125"/>
    </source>
</evidence>
<gene>
    <name evidence="7" type="ORF">QB898_04330</name>
</gene>
<dbReference type="EMBL" id="JARVII010000006">
    <property type="protein sequence ID" value="MDG9698952.1"/>
    <property type="molecule type" value="Genomic_DNA"/>
</dbReference>
<evidence type="ECO:0000256" key="1">
    <source>
        <dbReference type="ARBA" id="ARBA00004496"/>
    </source>
</evidence>
<evidence type="ECO:0000256" key="3">
    <source>
        <dbReference type="ARBA" id="ARBA00023015"/>
    </source>
</evidence>
<comment type="subcellular location">
    <subcellularLocation>
        <location evidence="1">Cytoplasm</location>
    </subcellularLocation>
</comment>
<reference evidence="7 8" key="1">
    <citation type="submission" date="2023-04" db="EMBL/GenBank/DDBJ databases">
        <title>Ottowia paracancer sp. nov., isolated from human stomach.</title>
        <authorList>
            <person name="Song Y."/>
        </authorList>
    </citation>
    <scope>NUCLEOTIDE SEQUENCE [LARGE SCALE GENOMIC DNA]</scope>
    <source>
        <strain evidence="7 8">10c7w1</strain>
    </source>
</reference>
<keyword evidence="8" id="KW-1185">Reference proteome</keyword>
<accession>A0AAW6RLZ7</accession>
<dbReference type="RefSeq" id="WP_279523943.1">
    <property type="nucleotide sequence ID" value="NZ_JARVII010000006.1"/>
</dbReference>
<dbReference type="PROSITE" id="PS50995">
    <property type="entry name" value="HTH_MARR_2"/>
    <property type="match status" value="1"/>
</dbReference>